<dbReference type="AlphaFoldDB" id="A0A154MHJ9"/>
<gene>
    <name evidence="1" type="ORF">AVL48_35660</name>
</gene>
<dbReference type="Proteomes" id="UP000076321">
    <property type="component" value="Unassembled WGS sequence"/>
</dbReference>
<evidence type="ECO:0000313" key="1">
    <source>
        <dbReference type="EMBL" id="KZB83911.1"/>
    </source>
</evidence>
<accession>A0A154MHJ9</accession>
<name>A0A154MHJ9_9PSEU</name>
<sequence>MSGRVELIQELKSLRKGRGLLAGRIEERVGPTLRSACAVVDGDGLTAIRNKVTARLVELAEQLPDDLRLAALAAFAIYADADQPLYKDRLRWTATRVDREPRTVRRRVDEAIMMLADLASAGDESGERTAGWHTRDLNVAVVLGGPRPEVFERHRVTAGQDGLRELDLSTSVPPDEATLFHGGTLTTTRHGGVRLALPKPLSQGESHEFAMLFRPRRLSGQLTYVPSRMCERFDLRIRFGEAPEAVFKLDGVFQEELAGRRRRGERCQPNPTDEVHLRFGMLTPGLAYGACWDWS</sequence>
<proteinExistence type="predicted"/>
<organism evidence="1 2">
    <name type="scientific">Amycolatopsis regifaucium</name>
    <dbReference type="NCBI Taxonomy" id="546365"/>
    <lineage>
        <taxon>Bacteria</taxon>
        <taxon>Bacillati</taxon>
        <taxon>Actinomycetota</taxon>
        <taxon>Actinomycetes</taxon>
        <taxon>Pseudonocardiales</taxon>
        <taxon>Pseudonocardiaceae</taxon>
        <taxon>Amycolatopsis</taxon>
    </lineage>
</organism>
<comment type="caution">
    <text evidence="1">The sequence shown here is derived from an EMBL/GenBank/DDBJ whole genome shotgun (WGS) entry which is preliminary data.</text>
</comment>
<dbReference type="EMBL" id="LQCI01000018">
    <property type="protein sequence ID" value="KZB83911.1"/>
    <property type="molecule type" value="Genomic_DNA"/>
</dbReference>
<protein>
    <submittedName>
        <fullName evidence="1">Uncharacterized protein</fullName>
    </submittedName>
</protein>
<reference evidence="1 2" key="1">
    <citation type="submission" date="2015-12" db="EMBL/GenBank/DDBJ databases">
        <title>Amycolatopsis regifaucium genome sequencing and assembly.</title>
        <authorList>
            <person name="Mayilraj S."/>
        </authorList>
    </citation>
    <scope>NUCLEOTIDE SEQUENCE [LARGE SCALE GENOMIC DNA]</scope>
    <source>
        <strain evidence="1 2">GY080</strain>
    </source>
</reference>
<evidence type="ECO:0000313" key="2">
    <source>
        <dbReference type="Proteomes" id="UP000076321"/>
    </source>
</evidence>